<feature type="domain" description="Suppressor of fused-like" evidence="1">
    <location>
        <begin position="32"/>
        <end position="187"/>
    </location>
</feature>
<reference evidence="2" key="1">
    <citation type="submission" date="2021-03" db="EMBL/GenBank/DDBJ databases">
        <title>Whole genome shotgun sequence of Actinoplanes consettensis NBRC 14913.</title>
        <authorList>
            <person name="Komaki H."/>
            <person name="Tamura T."/>
        </authorList>
    </citation>
    <scope>NUCLEOTIDE SEQUENCE</scope>
    <source>
        <strain evidence="2">NBRC 14913</strain>
    </source>
</reference>
<accession>A0A919S6U9</accession>
<dbReference type="Pfam" id="PF05076">
    <property type="entry name" value="SUFU"/>
    <property type="match status" value="1"/>
</dbReference>
<dbReference type="Proteomes" id="UP000680865">
    <property type="component" value="Unassembled WGS sequence"/>
</dbReference>
<proteinExistence type="predicted"/>
<evidence type="ECO:0000313" key="2">
    <source>
        <dbReference type="EMBL" id="GIM66071.1"/>
    </source>
</evidence>
<organism evidence="2 3">
    <name type="scientific">Winogradskya consettensis</name>
    <dbReference type="NCBI Taxonomy" id="113560"/>
    <lineage>
        <taxon>Bacteria</taxon>
        <taxon>Bacillati</taxon>
        <taxon>Actinomycetota</taxon>
        <taxon>Actinomycetes</taxon>
        <taxon>Micromonosporales</taxon>
        <taxon>Micromonosporaceae</taxon>
        <taxon>Winogradskya</taxon>
    </lineage>
</organism>
<dbReference type="AlphaFoldDB" id="A0A919S6U9"/>
<protein>
    <recommendedName>
        <fullName evidence="1">Suppressor of fused-like domain-containing protein</fullName>
    </recommendedName>
</protein>
<gene>
    <name evidence="2" type="ORF">Aco04nite_00320</name>
</gene>
<dbReference type="EMBL" id="BOQP01000001">
    <property type="protein sequence ID" value="GIM66071.1"/>
    <property type="molecule type" value="Genomic_DNA"/>
</dbReference>
<evidence type="ECO:0000313" key="3">
    <source>
        <dbReference type="Proteomes" id="UP000680865"/>
    </source>
</evidence>
<evidence type="ECO:0000259" key="1">
    <source>
        <dbReference type="Pfam" id="PF05076"/>
    </source>
</evidence>
<name>A0A919S6U9_9ACTN</name>
<comment type="caution">
    <text evidence="2">The sequence shown here is derived from an EMBL/GenBank/DDBJ whole genome shotgun (WGS) entry which is preliminary data.</text>
</comment>
<keyword evidence="3" id="KW-1185">Reference proteome</keyword>
<dbReference type="InterPro" id="IPR020941">
    <property type="entry name" value="SUFU-like_domain"/>
</dbReference>
<sequence>MIRRVADLIEHLESHLGRMTGGSQGDEETPQGVHIAFFGPDPSLRGATTLTTVGLSRRHLTLPSGEAWHQELLMHVPPGDFPPRAAGLLFQLAGEMVSRGSGLQHGQVIGPRGPLFPGARTTAMVAASPRYLPEEFSVCHTAETPIVLTWLIPITTAEAALIRERGWPALARAFATEDPDLTDPARPDVVF</sequence>